<dbReference type="EMBL" id="JADIKK010000008">
    <property type="protein sequence ID" value="MFK2878744.1"/>
    <property type="molecule type" value="Genomic_DNA"/>
</dbReference>
<name>A0ABW8JCI3_9GAMM</name>
<feature type="domain" description="Outer membrane protein beta-barrel" evidence="3">
    <location>
        <begin position="9"/>
        <end position="193"/>
    </location>
</feature>
<dbReference type="SUPFAM" id="SSF56925">
    <property type="entry name" value="OMPA-like"/>
    <property type="match status" value="1"/>
</dbReference>
<dbReference type="RefSeq" id="WP_404615548.1">
    <property type="nucleotide sequence ID" value="NZ_JADIKK010000008.1"/>
</dbReference>
<organism evidence="4 5">
    <name type="scientific">Rhodanobacter hydrolyticus</name>
    <dbReference type="NCBI Taxonomy" id="2250595"/>
    <lineage>
        <taxon>Bacteria</taxon>
        <taxon>Pseudomonadati</taxon>
        <taxon>Pseudomonadota</taxon>
        <taxon>Gammaproteobacteria</taxon>
        <taxon>Lysobacterales</taxon>
        <taxon>Rhodanobacteraceae</taxon>
        <taxon>Rhodanobacter</taxon>
    </lineage>
</organism>
<dbReference type="InterPro" id="IPR027385">
    <property type="entry name" value="Beta-barrel_OMP"/>
</dbReference>
<dbReference type="Pfam" id="PF13505">
    <property type="entry name" value="OMP_b-brl"/>
    <property type="match status" value="1"/>
</dbReference>
<comment type="caution">
    <text evidence="4">The sequence shown here is derived from an EMBL/GenBank/DDBJ whole genome shotgun (WGS) entry which is preliminary data.</text>
</comment>
<evidence type="ECO:0000256" key="2">
    <source>
        <dbReference type="SAM" id="SignalP"/>
    </source>
</evidence>
<evidence type="ECO:0000313" key="4">
    <source>
        <dbReference type="EMBL" id="MFK2878744.1"/>
    </source>
</evidence>
<dbReference type="Gene3D" id="2.40.160.20">
    <property type="match status" value="1"/>
</dbReference>
<proteinExistence type="predicted"/>
<evidence type="ECO:0000256" key="1">
    <source>
        <dbReference type="ARBA" id="ARBA00022729"/>
    </source>
</evidence>
<sequence>MYKKLLPLVAATCGFFATAAHADQTNGWFVDGSAGTAHYKATVDGLSGTDSNTAFILNAGWRDQGLIGFEAGYTNLGSLSSTDGYGDRAKLKADGWTFGLDGHFNFNDNWYMSARTGGFQWKLKATLSVNDSYLGSATYRGSEESLGWYGGLGTGYDFNKHWSVGANFDYYSMNKHGYDIGTHIFSVSAEYRF</sequence>
<reference evidence="4 5" key="1">
    <citation type="submission" date="2020-10" db="EMBL/GenBank/DDBJ databases">
        <title>Phylogeny of dyella-like bacteria.</title>
        <authorList>
            <person name="Fu J."/>
        </authorList>
    </citation>
    <scope>NUCLEOTIDE SEQUENCE [LARGE SCALE GENOMIC DNA]</scope>
    <source>
        <strain evidence="4 5">KACC 19113</strain>
    </source>
</reference>
<dbReference type="Proteomes" id="UP001620339">
    <property type="component" value="Unassembled WGS sequence"/>
</dbReference>
<feature type="signal peptide" evidence="2">
    <location>
        <begin position="1"/>
        <end position="22"/>
    </location>
</feature>
<dbReference type="InterPro" id="IPR011250">
    <property type="entry name" value="OMP/PagP_B-barrel"/>
</dbReference>
<evidence type="ECO:0000259" key="3">
    <source>
        <dbReference type="Pfam" id="PF13505"/>
    </source>
</evidence>
<gene>
    <name evidence="4" type="ORF">ISP25_16860</name>
</gene>
<evidence type="ECO:0000313" key="5">
    <source>
        <dbReference type="Proteomes" id="UP001620339"/>
    </source>
</evidence>
<keyword evidence="1 2" id="KW-0732">Signal</keyword>
<accession>A0ABW8JCI3</accession>
<keyword evidence="5" id="KW-1185">Reference proteome</keyword>
<feature type="chain" id="PRO_5045852857" evidence="2">
    <location>
        <begin position="23"/>
        <end position="193"/>
    </location>
</feature>
<protein>
    <submittedName>
        <fullName evidence="4">Porin family protein</fullName>
    </submittedName>
</protein>